<dbReference type="SUPFAM" id="SSF56059">
    <property type="entry name" value="Glutathione synthetase ATP-binding domain-like"/>
    <property type="match status" value="1"/>
</dbReference>
<evidence type="ECO:0000256" key="2">
    <source>
        <dbReference type="ARBA" id="ARBA00022741"/>
    </source>
</evidence>
<dbReference type="KEGG" id="mshg:MSG_01007"/>
<keyword evidence="2 5" id="KW-0547">Nucleotide-binding</keyword>
<evidence type="ECO:0000256" key="3">
    <source>
        <dbReference type="ARBA" id="ARBA00022840"/>
    </source>
</evidence>
<dbReference type="NCBIfam" id="TIGR02050">
    <property type="entry name" value="gshA_cyan_rel"/>
    <property type="match status" value="1"/>
</dbReference>
<accession>A0A1Z4EDW7</accession>
<gene>
    <name evidence="9" type="ORF">MSG_01007</name>
</gene>
<comment type="function">
    <text evidence="5">ATP-dependent carboxylate-amine ligase which exhibits weak glutamate--cysteine ligase activity.</text>
</comment>
<feature type="transmembrane region" description="Helical" evidence="7">
    <location>
        <begin position="72"/>
        <end position="94"/>
    </location>
</feature>
<feature type="region of interest" description="Disordered" evidence="6">
    <location>
        <begin position="847"/>
        <end position="880"/>
    </location>
</feature>
<dbReference type="Pfam" id="PF14403">
    <property type="entry name" value="CP_ATPgrasp_2"/>
    <property type="match status" value="1"/>
</dbReference>
<dbReference type="Gene3D" id="3.30.1490.270">
    <property type="match status" value="1"/>
</dbReference>
<dbReference type="AlphaFoldDB" id="A0A1Z4EDW7"/>
<organism evidence="9 10">
    <name type="scientific">Mycobacterium shigaense</name>
    <dbReference type="NCBI Taxonomy" id="722731"/>
    <lineage>
        <taxon>Bacteria</taxon>
        <taxon>Bacillati</taxon>
        <taxon>Actinomycetota</taxon>
        <taxon>Actinomycetes</taxon>
        <taxon>Mycobacteriales</taxon>
        <taxon>Mycobacteriaceae</taxon>
        <taxon>Mycobacterium</taxon>
        <taxon>Mycobacterium simiae complex</taxon>
    </lineage>
</organism>
<protein>
    <recommendedName>
        <fullName evidence="5">Putative glutamate--cysteine ligase 2</fullName>
        <ecNumber evidence="5">6.3.2.2</ecNumber>
    </recommendedName>
    <alternativeName>
        <fullName evidence="5">Gamma-glutamylcysteine synthetase 2</fullName>
        <shortName evidence="5">GCS 2</shortName>
        <shortName evidence="5">Gamma-GCS 2</shortName>
    </alternativeName>
</protein>
<evidence type="ECO:0000256" key="1">
    <source>
        <dbReference type="ARBA" id="ARBA00022598"/>
    </source>
</evidence>
<dbReference type="PANTHER" id="PTHR34595">
    <property type="entry name" value="BLR5612 PROTEIN"/>
    <property type="match status" value="1"/>
</dbReference>
<dbReference type="InterPro" id="IPR051680">
    <property type="entry name" value="ATP-dep_Glu-Cys_Ligase-2"/>
</dbReference>
<keyword evidence="7" id="KW-0812">Transmembrane</keyword>
<dbReference type="GO" id="GO:0005524">
    <property type="term" value="F:ATP binding"/>
    <property type="evidence" value="ECO:0007669"/>
    <property type="project" value="UniProtKB-KW"/>
</dbReference>
<evidence type="ECO:0000259" key="8">
    <source>
        <dbReference type="Pfam" id="PF14403"/>
    </source>
</evidence>
<evidence type="ECO:0000313" key="9">
    <source>
        <dbReference type="EMBL" id="BAX91166.1"/>
    </source>
</evidence>
<dbReference type="PANTHER" id="PTHR34595:SF7">
    <property type="entry name" value="SLL1039 PROTEIN"/>
    <property type="match status" value="1"/>
</dbReference>
<evidence type="ECO:0000256" key="6">
    <source>
        <dbReference type="SAM" id="MobiDB-lite"/>
    </source>
</evidence>
<evidence type="ECO:0000256" key="7">
    <source>
        <dbReference type="SAM" id="Phobius"/>
    </source>
</evidence>
<keyword evidence="3 5" id="KW-0067">ATP-binding</keyword>
<proteinExistence type="inferred from homology"/>
<dbReference type="EMBL" id="AP018164">
    <property type="protein sequence ID" value="BAX91166.1"/>
    <property type="molecule type" value="Genomic_DNA"/>
</dbReference>
<dbReference type="Gene3D" id="3.30.590.20">
    <property type="match status" value="1"/>
</dbReference>
<feature type="domain" description="Circularly permuted ATP-grasp type 2" evidence="8">
    <location>
        <begin position="465"/>
        <end position="844"/>
    </location>
</feature>
<evidence type="ECO:0000256" key="4">
    <source>
        <dbReference type="ARBA" id="ARBA00048819"/>
    </source>
</evidence>
<keyword evidence="10" id="KW-1185">Reference proteome</keyword>
<dbReference type="InterPro" id="IPR014746">
    <property type="entry name" value="Gln_synth/guanido_kin_cat_dom"/>
</dbReference>
<evidence type="ECO:0000256" key="5">
    <source>
        <dbReference type="HAMAP-Rule" id="MF_01609"/>
    </source>
</evidence>
<dbReference type="GO" id="GO:0042398">
    <property type="term" value="P:modified amino acid biosynthetic process"/>
    <property type="evidence" value="ECO:0007669"/>
    <property type="project" value="InterPro"/>
</dbReference>
<keyword evidence="7" id="KW-1133">Transmembrane helix</keyword>
<keyword evidence="1 5" id="KW-0436">Ligase</keyword>
<dbReference type="Pfam" id="PF04107">
    <property type="entry name" value="GCS2"/>
    <property type="match status" value="1"/>
</dbReference>
<dbReference type="SUPFAM" id="SSF55931">
    <property type="entry name" value="Glutamine synthetase/guanido kinase"/>
    <property type="match status" value="1"/>
</dbReference>
<dbReference type="InterPro" id="IPR025841">
    <property type="entry name" value="CP_ATPgrasp_2"/>
</dbReference>
<comment type="similarity">
    <text evidence="5">Belongs to the glutamate--cysteine ligase type 2 family. YbdK subfamily.</text>
</comment>
<name>A0A1Z4EDW7_9MYCO</name>
<dbReference type="Gene3D" id="3.40.50.11290">
    <property type="match status" value="1"/>
</dbReference>
<evidence type="ECO:0000313" key="10">
    <source>
        <dbReference type="Proteomes" id="UP000217736"/>
    </source>
</evidence>
<dbReference type="HAMAP" id="MF_01609">
    <property type="entry name" value="Glu_cys_ligase_2"/>
    <property type="match status" value="1"/>
</dbReference>
<keyword evidence="7" id="KW-0472">Membrane</keyword>
<dbReference type="InterPro" id="IPR006336">
    <property type="entry name" value="GCS2"/>
</dbReference>
<dbReference type="RefSeq" id="WP_181159238.1">
    <property type="nucleotide sequence ID" value="NZ_AP018164.1"/>
</dbReference>
<comment type="catalytic activity">
    <reaction evidence="4 5">
        <text>L-cysteine + L-glutamate + ATP = gamma-L-glutamyl-L-cysteine + ADP + phosphate + H(+)</text>
        <dbReference type="Rhea" id="RHEA:13285"/>
        <dbReference type="ChEBI" id="CHEBI:15378"/>
        <dbReference type="ChEBI" id="CHEBI:29985"/>
        <dbReference type="ChEBI" id="CHEBI:30616"/>
        <dbReference type="ChEBI" id="CHEBI:35235"/>
        <dbReference type="ChEBI" id="CHEBI:43474"/>
        <dbReference type="ChEBI" id="CHEBI:58173"/>
        <dbReference type="ChEBI" id="CHEBI:456216"/>
        <dbReference type="EC" id="6.3.2.2"/>
    </reaction>
</comment>
<dbReference type="GO" id="GO:0004357">
    <property type="term" value="F:glutamate-cysteine ligase activity"/>
    <property type="evidence" value="ECO:0007669"/>
    <property type="project" value="UniProtKB-EC"/>
</dbReference>
<dbReference type="Proteomes" id="UP000217736">
    <property type="component" value="Chromosome"/>
</dbReference>
<dbReference type="InterPro" id="IPR011793">
    <property type="entry name" value="YbdK"/>
</dbReference>
<dbReference type="EC" id="6.3.2.2" evidence="5"/>
<dbReference type="NCBIfam" id="NF010041">
    <property type="entry name" value="PRK13517.1-1"/>
    <property type="match status" value="1"/>
</dbReference>
<sequence>MRRQSPRTLGVEEEFHLVDLKTRRLTARAPELLAGLTEEYVAELQRCVIETNTHVVDSLDGLRDELIRRRKVLVEAATVLGIGVVAAGAVPLAVPAEMQVTKTPRYRQMLADYQLLAREQLICGTQVHVGVADRDEAVQAAFRVAPYLPPLLALSASSPFASDGSDTGYASMRTLIWQRWPTTGPAAPAQSAQEYDALVDDLVASGAISDVGMLYFDVRPANATPTVELRVCDSCPSVDTAVLVAGLFRALVTRELQAAHAGTAPFAPSPPVMRAALWRAARSGLEGELVDVRRPISRPAADVIGELVGSLHPQLDESGDWDIVNELSSRALARGTSSARQRRALRRRGRLTDVVDQLVVETASWGNSTATAISADSALLLGYQPGSKPVIAAGDALADGYDEAIGPQARPRRQYRALLDTVAGLGVVALRAREADIEQEQRADDITFRVTGQSRAQVFPVDVLPRLVAAREWAKLCDGLTQRARALDAFLRDVYAQRAIVADGIIGDQVLDRAPGFRSTGRLAGDTIRAHISGTDLVCDAPGRWMVLEDNLRVPSGVAYAIVNRRLLSKHLPELEPPAAIEDTARTLDMLLETLRAAAPAHASDEPAVALLSAGWKDSAWFEHRFLAEEMAIALVQPSDLSVRDGKLVQHIGSTVQPIDVVYARMDEDMLLSSVGHDGVPLRPGLLAALADANLTIANALANGVADDKAIYAYVPAMIEYYLGEKPKLAQVPTWVCAEREQRDYVLANLGDLVVKPIDGLGGSGVLIGPEASEAALDARRRELETQPERFIAQESVSLSTHPTFDGEGLYPHHVDLRAFVHLRAGANGAVSAQVMPAALTRVASRGSRIVNSSSGGGSKDTWILTASDADEQASGNESG</sequence>
<reference evidence="10" key="1">
    <citation type="submission" date="2017-06" db="EMBL/GenBank/DDBJ databases">
        <title>Complete Genome Sequence of Mycobacterium shigaense.</title>
        <authorList>
            <person name="Fukano H."/>
            <person name="Yoshida M."/>
            <person name="Kazumi Y."/>
            <person name="Ogura Y."/>
            <person name="Mitarai S."/>
            <person name="Hayashi T."/>
            <person name="Hoshino Y."/>
        </authorList>
    </citation>
    <scope>NUCLEOTIDE SEQUENCE [LARGE SCALE GENOMIC DNA]</scope>
    <source>
        <strain evidence="10">UN-152</strain>
    </source>
</reference>